<dbReference type="Proteomes" id="UP000198211">
    <property type="component" value="Unassembled WGS sequence"/>
</dbReference>
<dbReference type="SUPFAM" id="SSF56672">
    <property type="entry name" value="DNA/RNA polymerases"/>
    <property type="match status" value="1"/>
</dbReference>
<sequence length="92" mass="10892">MGLSYITSTFFRLIQTILSDQKQFYSAYFDDLFVFTKADSVDDHPLYWTRYSLDILCLGGYIGLQGIRIDPDKIRLIREWSYHGRREGFHLS</sequence>
<accession>A0A225WNV8</accession>
<organism evidence="1 2">
    <name type="scientific">Phytophthora megakarya</name>
    <dbReference type="NCBI Taxonomy" id="4795"/>
    <lineage>
        <taxon>Eukaryota</taxon>
        <taxon>Sar</taxon>
        <taxon>Stramenopiles</taxon>
        <taxon>Oomycota</taxon>
        <taxon>Peronosporomycetes</taxon>
        <taxon>Peronosporales</taxon>
        <taxon>Peronosporaceae</taxon>
        <taxon>Phytophthora</taxon>
    </lineage>
</organism>
<evidence type="ECO:0008006" key="3">
    <source>
        <dbReference type="Google" id="ProtNLM"/>
    </source>
</evidence>
<protein>
    <recommendedName>
        <fullName evidence="3">Reverse transcriptase domain-containing protein</fullName>
    </recommendedName>
</protein>
<comment type="caution">
    <text evidence="1">The sequence shown here is derived from an EMBL/GenBank/DDBJ whole genome shotgun (WGS) entry which is preliminary data.</text>
</comment>
<proteinExistence type="predicted"/>
<evidence type="ECO:0000313" key="1">
    <source>
        <dbReference type="EMBL" id="OWZ19296.1"/>
    </source>
</evidence>
<name>A0A225WNV8_9STRA</name>
<gene>
    <name evidence="1" type="ORF">PHMEG_0006479</name>
</gene>
<dbReference type="InterPro" id="IPR043502">
    <property type="entry name" value="DNA/RNA_pol_sf"/>
</dbReference>
<reference evidence="2" key="1">
    <citation type="submission" date="2017-03" db="EMBL/GenBank/DDBJ databases">
        <title>Phytopthora megakarya and P. palmivora, two closely related causual agents of cacao black pod achieved similar genome size and gene model numbers by different mechanisms.</title>
        <authorList>
            <person name="Ali S."/>
            <person name="Shao J."/>
            <person name="Larry D.J."/>
            <person name="Kronmiller B."/>
            <person name="Shen D."/>
            <person name="Strem M.D."/>
            <person name="Melnick R.L."/>
            <person name="Guiltinan M.J."/>
            <person name="Tyler B.M."/>
            <person name="Meinhardt L.W."/>
            <person name="Bailey B.A."/>
        </authorList>
    </citation>
    <scope>NUCLEOTIDE SEQUENCE [LARGE SCALE GENOMIC DNA]</scope>
    <source>
        <strain evidence="2">zdho120</strain>
    </source>
</reference>
<dbReference type="AlphaFoldDB" id="A0A225WNV8"/>
<evidence type="ECO:0000313" key="2">
    <source>
        <dbReference type="Proteomes" id="UP000198211"/>
    </source>
</evidence>
<dbReference type="EMBL" id="NBNE01000460">
    <property type="protein sequence ID" value="OWZ19296.1"/>
    <property type="molecule type" value="Genomic_DNA"/>
</dbReference>
<keyword evidence="2" id="KW-1185">Reference proteome</keyword>